<dbReference type="Pfam" id="PF00173">
    <property type="entry name" value="Cyt-b5"/>
    <property type="match status" value="1"/>
</dbReference>
<evidence type="ECO:0000256" key="2">
    <source>
        <dbReference type="ARBA" id="ARBA00022723"/>
    </source>
</evidence>
<feature type="transmembrane region" description="Helical" evidence="5">
    <location>
        <begin position="20"/>
        <end position="40"/>
    </location>
</feature>
<dbReference type="EMBL" id="FO082263">
    <property type="protein sequence ID" value="CCO20261.1"/>
    <property type="molecule type" value="Genomic_DNA"/>
</dbReference>
<accession>K8EQC5</accession>
<dbReference type="InterPro" id="IPR036400">
    <property type="entry name" value="Cyt_B5-like_heme/steroid_sf"/>
</dbReference>
<evidence type="ECO:0000256" key="5">
    <source>
        <dbReference type="SAM" id="Phobius"/>
    </source>
</evidence>
<evidence type="ECO:0000256" key="1">
    <source>
        <dbReference type="ARBA" id="ARBA00022617"/>
    </source>
</evidence>
<dbReference type="Proteomes" id="UP000198341">
    <property type="component" value="Chromosome 16"/>
</dbReference>
<evidence type="ECO:0000259" key="6">
    <source>
        <dbReference type="PROSITE" id="PS50255"/>
    </source>
</evidence>
<dbReference type="PANTHER" id="PTHR19359">
    <property type="entry name" value="CYTOCHROME B5"/>
    <property type="match status" value="1"/>
</dbReference>
<comment type="similarity">
    <text evidence="4">Belongs to the cytochrome b5 family.</text>
</comment>
<keyword evidence="8" id="KW-1185">Reference proteome</keyword>
<evidence type="ECO:0000313" key="8">
    <source>
        <dbReference type="Proteomes" id="UP000198341"/>
    </source>
</evidence>
<dbReference type="STRING" id="41875.K8EQC5"/>
<reference evidence="7 8" key="1">
    <citation type="submission" date="2011-10" db="EMBL/GenBank/DDBJ databases">
        <authorList>
            <person name="Genoscope - CEA"/>
        </authorList>
    </citation>
    <scope>NUCLEOTIDE SEQUENCE [LARGE SCALE GENOMIC DNA]</scope>
    <source>
        <strain evidence="7 8">RCC 1105</strain>
    </source>
</reference>
<dbReference type="AlphaFoldDB" id="K8EQC5"/>
<name>K8EQC5_9CHLO</name>
<dbReference type="OrthoDB" id="260519at2759"/>
<protein>
    <recommendedName>
        <fullName evidence="6">Cytochrome b5 heme-binding domain-containing protein</fullName>
    </recommendedName>
</protein>
<organism evidence="7 8">
    <name type="scientific">Bathycoccus prasinos</name>
    <dbReference type="NCBI Taxonomy" id="41875"/>
    <lineage>
        <taxon>Eukaryota</taxon>
        <taxon>Viridiplantae</taxon>
        <taxon>Chlorophyta</taxon>
        <taxon>Mamiellophyceae</taxon>
        <taxon>Mamiellales</taxon>
        <taxon>Bathycoccaceae</taxon>
        <taxon>Bathycoccus</taxon>
    </lineage>
</organism>
<dbReference type="InterPro" id="IPR001199">
    <property type="entry name" value="Cyt_B5-like_heme/steroid-bd"/>
</dbReference>
<dbReference type="GeneID" id="19011257"/>
<dbReference type="GO" id="GO:0046872">
    <property type="term" value="F:metal ion binding"/>
    <property type="evidence" value="ECO:0007669"/>
    <property type="project" value="UniProtKB-KW"/>
</dbReference>
<keyword evidence="5" id="KW-0472">Membrane</keyword>
<evidence type="ECO:0000256" key="4">
    <source>
        <dbReference type="ARBA" id="ARBA00038168"/>
    </source>
</evidence>
<dbReference type="RefSeq" id="XP_007508644.1">
    <property type="nucleotide sequence ID" value="XM_007508582.1"/>
</dbReference>
<dbReference type="SMART" id="SM01117">
    <property type="entry name" value="Cyt-b5"/>
    <property type="match status" value="1"/>
</dbReference>
<dbReference type="GO" id="GO:0016020">
    <property type="term" value="C:membrane"/>
    <property type="evidence" value="ECO:0007669"/>
    <property type="project" value="TreeGrafter"/>
</dbReference>
<dbReference type="KEGG" id="bpg:Bathy16g02390"/>
<proteinExistence type="inferred from homology"/>
<dbReference type="eggNOG" id="KOG0537">
    <property type="taxonomic scope" value="Eukaryota"/>
</dbReference>
<dbReference type="GO" id="GO:0020037">
    <property type="term" value="F:heme binding"/>
    <property type="evidence" value="ECO:0007669"/>
    <property type="project" value="TreeGrafter"/>
</dbReference>
<keyword evidence="3" id="KW-0408">Iron</keyword>
<dbReference type="PROSITE" id="PS50255">
    <property type="entry name" value="CYTOCHROME_B5_2"/>
    <property type="match status" value="1"/>
</dbReference>
<keyword evidence="2" id="KW-0479">Metal-binding</keyword>
<feature type="domain" description="Cytochrome b5 heme-binding" evidence="6">
    <location>
        <begin position="61"/>
        <end position="116"/>
    </location>
</feature>
<sequence>MFKKKPAKAVQSKSDNPRLFFVGLVCVILLYIYRALLLSSSSSKSKKKKKKKEEMVVVDKTRKISAEEVRKHNSVDDLWIIIDKKVYDVTEYAEEHPGGVAAIAKNAGGDAKCSIS</sequence>
<dbReference type="PRINTS" id="PR00363">
    <property type="entry name" value="CYTOCHROMEB5"/>
</dbReference>
<evidence type="ECO:0000256" key="3">
    <source>
        <dbReference type="ARBA" id="ARBA00023004"/>
    </source>
</evidence>
<dbReference type="SUPFAM" id="SSF55856">
    <property type="entry name" value="Cytochrome b5-like heme/steroid binding domain"/>
    <property type="match status" value="1"/>
</dbReference>
<keyword evidence="5" id="KW-0812">Transmembrane</keyword>
<keyword evidence="5" id="KW-1133">Transmembrane helix</keyword>
<keyword evidence="1" id="KW-0349">Heme</keyword>
<dbReference type="InterPro" id="IPR050668">
    <property type="entry name" value="Cytochrome_b5"/>
</dbReference>
<gene>
    <name evidence="7" type="ordered locus">Bathy16g02390</name>
</gene>
<evidence type="ECO:0000313" key="7">
    <source>
        <dbReference type="EMBL" id="CCO20261.1"/>
    </source>
</evidence>
<dbReference type="Gene3D" id="3.10.120.10">
    <property type="entry name" value="Cytochrome b5-like heme/steroid binding domain"/>
    <property type="match status" value="1"/>
</dbReference>